<gene>
    <name evidence="2" type="ORF">EYF80_065043</name>
</gene>
<dbReference type="AlphaFoldDB" id="A0A4Z2E7U6"/>
<protein>
    <submittedName>
        <fullName evidence="2">Uncharacterized protein</fullName>
    </submittedName>
</protein>
<organism evidence="2 3">
    <name type="scientific">Liparis tanakae</name>
    <name type="common">Tanaka's snailfish</name>
    <dbReference type="NCBI Taxonomy" id="230148"/>
    <lineage>
        <taxon>Eukaryota</taxon>
        <taxon>Metazoa</taxon>
        <taxon>Chordata</taxon>
        <taxon>Craniata</taxon>
        <taxon>Vertebrata</taxon>
        <taxon>Euteleostomi</taxon>
        <taxon>Actinopterygii</taxon>
        <taxon>Neopterygii</taxon>
        <taxon>Teleostei</taxon>
        <taxon>Neoteleostei</taxon>
        <taxon>Acanthomorphata</taxon>
        <taxon>Eupercaria</taxon>
        <taxon>Perciformes</taxon>
        <taxon>Cottioidei</taxon>
        <taxon>Cottales</taxon>
        <taxon>Liparidae</taxon>
        <taxon>Liparis</taxon>
    </lineage>
</organism>
<keyword evidence="3" id="KW-1185">Reference proteome</keyword>
<feature type="region of interest" description="Disordered" evidence="1">
    <location>
        <begin position="57"/>
        <end position="92"/>
    </location>
</feature>
<evidence type="ECO:0000313" key="2">
    <source>
        <dbReference type="EMBL" id="TNN24831.1"/>
    </source>
</evidence>
<dbReference type="EMBL" id="SRLO01014161">
    <property type="protein sequence ID" value="TNN24831.1"/>
    <property type="molecule type" value="Genomic_DNA"/>
</dbReference>
<feature type="compositionally biased region" description="Basic and acidic residues" evidence="1">
    <location>
        <begin position="68"/>
        <end position="91"/>
    </location>
</feature>
<reference evidence="2 3" key="1">
    <citation type="submission" date="2019-03" db="EMBL/GenBank/DDBJ databases">
        <title>First draft genome of Liparis tanakae, snailfish: a comprehensive survey of snailfish specific genes.</title>
        <authorList>
            <person name="Kim W."/>
            <person name="Song I."/>
            <person name="Jeong J.-H."/>
            <person name="Kim D."/>
            <person name="Kim S."/>
            <person name="Ryu S."/>
            <person name="Song J.Y."/>
            <person name="Lee S.K."/>
        </authorList>
    </citation>
    <scope>NUCLEOTIDE SEQUENCE [LARGE SCALE GENOMIC DNA]</scope>
    <source>
        <tissue evidence="2">Muscle</tissue>
    </source>
</reference>
<evidence type="ECO:0000313" key="3">
    <source>
        <dbReference type="Proteomes" id="UP000314294"/>
    </source>
</evidence>
<proteinExistence type="predicted"/>
<dbReference type="Proteomes" id="UP000314294">
    <property type="component" value="Unassembled WGS sequence"/>
</dbReference>
<name>A0A4Z2E7U6_9TELE</name>
<evidence type="ECO:0000256" key="1">
    <source>
        <dbReference type="SAM" id="MobiDB-lite"/>
    </source>
</evidence>
<comment type="caution">
    <text evidence="2">The sequence shown here is derived from an EMBL/GenBank/DDBJ whole genome shotgun (WGS) entry which is preliminary data.</text>
</comment>
<accession>A0A4Z2E7U6</accession>
<sequence>MGSHLSLQRLAVAVRLLQPGLQLSSVLPVLELHGRQPLLQLPLGRLQSAEAVALRRALGSRTAGTTRPRRESSKGARWRGSEGARGPDRPGKLVLQLPPLLKRRLLLGAQGDAGALQGGRVPLVGPEELLPLGPQAAPLLLPLTRRLLPLGSQDRALLLEAAALRLHGLQLAGCGAHAQNERRSFSFTAVRVQQVVDLSLVFTGSPSPLLQVPGGGRQVGPGGGEVAVPLGGGRLQGAPQSFRLVVRLLLELPELA</sequence>